<keyword evidence="3" id="KW-1185">Reference proteome</keyword>
<name>A0AA35M7G3_9HYPO</name>
<comment type="caution">
    <text evidence="2">The sequence shown here is derived from an EMBL/GenBank/DDBJ whole genome shotgun (WGS) entry which is preliminary data.</text>
</comment>
<evidence type="ECO:0008006" key="4">
    <source>
        <dbReference type="Google" id="ProtNLM"/>
    </source>
</evidence>
<evidence type="ECO:0000313" key="2">
    <source>
        <dbReference type="EMBL" id="CAI6091535.1"/>
    </source>
</evidence>
<organism evidence="2 3">
    <name type="scientific">Clonostachys chloroleuca</name>
    <dbReference type="NCBI Taxonomy" id="1926264"/>
    <lineage>
        <taxon>Eukaryota</taxon>
        <taxon>Fungi</taxon>
        <taxon>Dikarya</taxon>
        <taxon>Ascomycota</taxon>
        <taxon>Pezizomycotina</taxon>
        <taxon>Sordariomycetes</taxon>
        <taxon>Hypocreomycetidae</taxon>
        <taxon>Hypocreales</taxon>
        <taxon>Bionectriaceae</taxon>
        <taxon>Clonostachys</taxon>
    </lineage>
</organism>
<feature type="region of interest" description="Disordered" evidence="1">
    <location>
        <begin position="56"/>
        <end position="77"/>
    </location>
</feature>
<feature type="compositionally biased region" description="Polar residues" evidence="1">
    <location>
        <begin position="57"/>
        <end position="68"/>
    </location>
</feature>
<evidence type="ECO:0000313" key="3">
    <source>
        <dbReference type="Proteomes" id="UP001160390"/>
    </source>
</evidence>
<dbReference type="AlphaFoldDB" id="A0AA35M7G3"/>
<dbReference type="EMBL" id="CABFNP030001177">
    <property type="protein sequence ID" value="CAI6091535.1"/>
    <property type="molecule type" value="Genomic_DNA"/>
</dbReference>
<accession>A0AA35M7G3</accession>
<sequence length="245" mass="26706">MPYYSESNSRWYFVKTTGRSSWDDPGNLPPLPAMPSYPGVSILQVARPLCIPGVPGQFNSRNSTTSQEVPPKKRSSSNTNTILAAASGFAEGGVAGYSIKDGLGQFESQSPLFSCSCAAWGDYSDLIESAIYATKPATAHTPVAKTDDGDYDICRNYLSGDALYKGKGQHRLIQSFPAYACDICDQGIRGDIYHCDICNDGEYDCLDRGWTCHGDGDHELDHLFILSRTQSGDKNSDSDDQSIQR</sequence>
<proteinExistence type="predicted"/>
<reference evidence="2" key="1">
    <citation type="submission" date="2023-01" db="EMBL/GenBank/DDBJ databases">
        <authorList>
            <person name="Piombo E."/>
        </authorList>
    </citation>
    <scope>NUCLEOTIDE SEQUENCE</scope>
</reference>
<gene>
    <name evidence="2" type="ORF">CCHLO57077_00018168</name>
</gene>
<dbReference type="Proteomes" id="UP001160390">
    <property type="component" value="Unassembled WGS sequence"/>
</dbReference>
<evidence type="ECO:0000256" key="1">
    <source>
        <dbReference type="SAM" id="MobiDB-lite"/>
    </source>
</evidence>
<protein>
    <recommendedName>
        <fullName evidence="4">WW domain-containing protein</fullName>
    </recommendedName>
</protein>